<dbReference type="InterPro" id="IPR050194">
    <property type="entry name" value="Glycosyltransferase_grp1"/>
</dbReference>
<dbReference type="CDD" id="cd03801">
    <property type="entry name" value="GT4_PimA-like"/>
    <property type="match status" value="1"/>
</dbReference>
<feature type="domain" description="Glycosyl transferase family 1" evidence="1">
    <location>
        <begin position="216"/>
        <end position="381"/>
    </location>
</feature>
<dbReference type="STRING" id="152268.A6K24_25095"/>
<proteinExistence type="predicted"/>
<protein>
    <submittedName>
        <fullName evidence="3">Glycosyl transferase</fullName>
    </submittedName>
</protein>
<dbReference type="Pfam" id="PF13439">
    <property type="entry name" value="Glyco_transf_4"/>
    <property type="match status" value="1"/>
</dbReference>
<keyword evidence="3" id="KW-0808">Transferase</keyword>
<accession>A0A179STB0</accession>
<evidence type="ECO:0000259" key="2">
    <source>
        <dbReference type="Pfam" id="PF13439"/>
    </source>
</evidence>
<dbReference type="InterPro" id="IPR028098">
    <property type="entry name" value="Glyco_trans_4-like_N"/>
</dbReference>
<name>A0A179STB0_9BACI</name>
<dbReference type="Pfam" id="PF00534">
    <property type="entry name" value="Glycos_transf_1"/>
    <property type="match status" value="1"/>
</dbReference>
<dbReference type="PANTHER" id="PTHR45947">
    <property type="entry name" value="SULFOQUINOVOSYL TRANSFERASE SQD2"/>
    <property type="match status" value="1"/>
</dbReference>
<dbReference type="Proteomes" id="UP000078534">
    <property type="component" value="Unassembled WGS sequence"/>
</dbReference>
<gene>
    <name evidence="3" type="ORF">A6K24_25095</name>
</gene>
<dbReference type="OrthoDB" id="9815550at2"/>
<reference evidence="4" key="1">
    <citation type="submission" date="2016-04" db="EMBL/GenBank/DDBJ databases">
        <authorList>
            <person name="Lyu Z."/>
            <person name="Lyu W."/>
        </authorList>
    </citation>
    <scope>NUCLEOTIDE SEQUENCE [LARGE SCALE GENOMIC DNA]</scope>
    <source>
        <strain evidence="4">C44</strain>
    </source>
</reference>
<dbReference type="InterPro" id="IPR001296">
    <property type="entry name" value="Glyco_trans_1"/>
</dbReference>
<feature type="domain" description="Glycosyltransferase subfamily 4-like N-terminal" evidence="2">
    <location>
        <begin position="14"/>
        <end position="209"/>
    </location>
</feature>
<evidence type="ECO:0000313" key="4">
    <source>
        <dbReference type="Proteomes" id="UP000078534"/>
    </source>
</evidence>
<dbReference type="SUPFAM" id="SSF53756">
    <property type="entry name" value="UDP-Glycosyltransferase/glycogen phosphorylase"/>
    <property type="match status" value="1"/>
</dbReference>
<dbReference type="EMBL" id="LWSG01000026">
    <property type="protein sequence ID" value="OAS84624.1"/>
    <property type="molecule type" value="Genomic_DNA"/>
</dbReference>
<dbReference type="PANTHER" id="PTHR45947:SF3">
    <property type="entry name" value="SULFOQUINOVOSYL TRANSFERASE SQD2"/>
    <property type="match status" value="1"/>
</dbReference>
<evidence type="ECO:0000259" key="1">
    <source>
        <dbReference type="Pfam" id="PF00534"/>
    </source>
</evidence>
<sequence>MKILLATFWPVPHVGGVWNYMQQLKAKLESLGNEVDLLGYGEGNNYVHIVNENRKIEKIKLLPNVNAKLNARNNWSLYLNTDPFVNYYEFYRYLFEEGVTNLGLEKYDLIHTQDVISTVCINRIRPRRTALVASIHGCVAHEIKHSVTQDHKSPTAHLACLYMDKLEHDGATSAEVTIVANEWLKNILTSEFYVPNEQLKVHHYGYDTEAFLNRMKEKSPIQRPADKKVIIYAGRLTETKGVHHLLSALSQLQSIRNDWVCWIVGDGVKLAELQNQCKTLKLENKVSFFGNRNDVPYLLSISDIFVLPSLIENQPLSVIEAQIAGKAVIISDAGGLPEMVEHGMTGVITPAGDPAMLCININYLLEHDSYRENLGLRAQKWGMDYWSMDKAFQNVLEVYKSAISKKNF</sequence>
<keyword evidence="4" id="KW-1185">Reference proteome</keyword>
<dbReference type="RefSeq" id="WP_066335756.1">
    <property type="nucleotide sequence ID" value="NZ_LWSG01000026.1"/>
</dbReference>
<evidence type="ECO:0000313" key="3">
    <source>
        <dbReference type="EMBL" id="OAS84624.1"/>
    </source>
</evidence>
<dbReference type="Gene3D" id="3.40.50.2000">
    <property type="entry name" value="Glycogen Phosphorylase B"/>
    <property type="match status" value="2"/>
</dbReference>
<dbReference type="AlphaFoldDB" id="A0A179STB0"/>
<comment type="caution">
    <text evidence="3">The sequence shown here is derived from an EMBL/GenBank/DDBJ whole genome shotgun (WGS) entry which is preliminary data.</text>
</comment>
<organism evidence="3 4">
    <name type="scientific">Metabacillus litoralis</name>
    <dbReference type="NCBI Taxonomy" id="152268"/>
    <lineage>
        <taxon>Bacteria</taxon>
        <taxon>Bacillati</taxon>
        <taxon>Bacillota</taxon>
        <taxon>Bacilli</taxon>
        <taxon>Bacillales</taxon>
        <taxon>Bacillaceae</taxon>
        <taxon>Metabacillus</taxon>
    </lineage>
</organism>
<dbReference type="GO" id="GO:0016757">
    <property type="term" value="F:glycosyltransferase activity"/>
    <property type="evidence" value="ECO:0007669"/>
    <property type="project" value="InterPro"/>
</dbReference>